<dbReference type="RefSeq" id="WP_086159549.1">
    <property type="nucleotide sequence ID" value="NZ_CP021121.1"/>
</dbReference>
<dbReference type="PROSITE" id="PS51318">
    <property type="entry name" value="TAT"/>
    <property type="match status" value="1"/>
</dbReference>
<evidence type="ECO:0000256" key="5">
    <source>
        <dbReference type="ARBA" id="ARBA00022729"/>
    </source>
</evidence>
<dbReference type="GO" id="GO:0046872">
    <property type="term" value="F:metal ion binding"/>
    <property type="evidence" value="ECO:0007669"/>
    <property type="project" value="UniProtKB-KW"/>
</dbReference>
<dbReference type="GO" id="GO:0004325">
    <property type="term" value="F:ferrochelatase activity"/>
    <property type="evidence" value="ECO:0007669"/>
    <property type="project" value="UniProtKB-EC"/>
</dbReference>
<feature type="compositionally biased region" description="Basic and acidic residues" evidence="14">
    <location>
        <begin position="308"/>
        <end position="326"/>
    </location>
</feature>
<keyword evidence="18" id="KW-1185">Reference proteome</keyword>
<dbReference type="InterPro" id="IPR048328">
    <property type="entry name" value="Dyp_perox_C"/>
</dbReference>
<dbReference type="EC" id="1.11.1.-" evidence="13"/>
<evidence type="ECO:0000256" key="2">
    <source>
        <dbReference type="ARBA" id="ARBA00022559"/>
    </source>
</evidence>
<organism evidence="17 18">
    <name type="scientific">Streptomyces marincola</name>
    <dbReference type="NCBI Taxonomy" id="2878388"/>
    <lineage>
        <taxon>Bacteria</taxon>
        <taxon>Bacillati</taxon>
        <taxon>Actinomycetota</taxon>
        <taxon>Actinomycetes</taxon>
        <taxon>Kitasatosporales</taxon>
        <taxon>Streptomycetaceae</taxon>
        <taxon>Streptomyces</taxon>
    </lineage>
</organism>
<keyword evidence="5" id="KW-0732">Signal</keyword>
<comment type="subcellular location">
    <subcellularLocation>
        <location evidence="1">Cell envelope</location>
    </subcellularLocation>
</comment>
<dbReference type="GO" id="GO:0005829">
    <property type="term" value="C:cytosol"/>
    <property type="evidence" value="ECO:0007669"/>
    <property type="project" value="TreeGrafter"/>
</dbReference>
<sequence>MTTEPKRKPSRTARPASPHETKNDTNGQDAAPGRLSRRRLLTTAGTAGAVGLAAGAPAGALAHSAATGDDGPALTALGSTAVPFHGTHQPGITTPAQAHAHLAAFDLAPGAGRREAAALLRRWSGLAAELMAGGTPEADTGVARDAGPASLSVTIGLGHGFFDATGLTGARPAALDPLPAFSADVLDEGRSNGHLWLQIGADDALVAFHALRALHRAAGETATLRWQMTGFNRTPGATARPMTTRNLMGQVDGTNNPAPGDEDFERHVFVPEGGDPAWMAGGSYVVFRRIRMLLDAWEARPLAEQERVMGRRKSDGAPLTGERETDPVDLAAVGPDGRGVIAANAHVRVTAPETNGGATMLRRSFSYHDGFRDDGAPDAGLLFLCWQADPLRAFVPVQRKLDRGDALSEFVRHEASGLFAVPGGAREGEYVGQALVEGY</sequence>
<dbReference type="InterPro" id="IPR006314">
    <property type="entry name" value="Dyp_peroxidase"/>
</dbReference>
<dbReference type="Pfam" id="PF04261">
    <property type="entry name" value="Dyp_perox_N"/>
    <property type="match status" value="1"/>
</dbReference>
<comment type="function">
    <text evidence="13">Involved in the recovery of exogenous heme iron. Extracts iron from heme while preserving the protoporphyrin ring intact.</text>
</comment>
<protein>
    <recommendedName>
        <fullName evidence="10 13">Deferrochelatase</fullName>
        <ecNumber evidence="13">1.11.1.-</ecNumber>
    </recommendedName>
    <alternativeName>
        <fullName evidence="11 13">Peroxidase EfeB</fullName>
    </alternativeName>
</protein>
<keyword evidence="4 13" id="KW-0479">Metal-binding</keyword>
<dbReference type="InterPro" id="IPR006311">
    <property type="entry name" value="TAT_signal"/>
</dbReference>
<dbReference type="GO" id="GO:0030313">
    <property type="term" value="C:cell envelope"/>
    <property type="evidence" value="ECO:0007669"/>
    <property type="project" value="UniProtKB-SubCell"/>
</dbReference>
<dbReference type="OrthoDB" id="9781066at2"/>
<evidence type="ECO:0000256" key="6">
    <source>
        <dbReference type="ARBA" id="ARBA00023002"/>
    </source>
</evidence>
<dbReference type="InterPro" id="IPR048327">
    <property type="entry name" value="Dyp_perox_N"/>
</dbReference>
<feature type="region of interest" description="Disordered" evidence="14">
    <location>
        <begin position="308"/>
        <end position="329"/>
    </location>
</feature>
<dbReference type="InterPro" id="IPR006313">
    <property type="entry name" value="EfeB/EfeN"/>
</dbReference>
<dbReference type="Pfam" id="PF20628">
    <property type="entry name" value="Dyp_perox_C"/>
    <property type="match status" value="1"/>
</dbReference>
<evidence type="ECO:0000313" key="18">
    <source>
        <dbReference type="Proteomes" id="UP000194218"/>
    </source>
</evidence>
<feature type="region of interest" description="Disordered" evidence="14">
    <location>
        <begin position="1"/>
        <end position="34"/>
    </location>
</feature>
<dbReference type="SUPFAM" id="SSF54909">
    <property type="entry name" value="Dimeric alpha+beta barrel"/>
    <property type="match status" value="1"/>
</dbReference>
<feature type="domain" description="Dyp-type peroxidase N-terminal" evidence="15">
    <location>
        <begin position="89"/>
        <end position="232"/>
    </location>
</feature>
<name>A0A1W7CY02_9ACTN</name>
<dbReference type="PANTHER" id="PTHR30521:SF4">
    <property type="entry name" value="DEFERROCHELATASE"/>
    <property type="match status" value="1"/>
</dbReference>
<proteinExistence type="inferred from homology"/>
<dbReference type="PANTHER" id="PTHR30521">
    <property type="entry name" value="DEFERROCHELATASE/PEROXIDASE"/>
    <property type="match status" value="1"/>
</dbReference>
<feature type="domain" description="Dyp-type peroxidase C-terminal" evidence="16">
    <location>
        <begin position="243"/>
        <end position="425"/>
    </location>
</feature>
<comment type="cofactor">
    <cofactor evidence="13">
        <name>heme b</name>
        <dbReference type="ChEBI" id="CHEBI:60344"/>
    </cofactor>
    <text evidence="13">Binds 1 heme b (iron(II)-protoporphyrin IX) group non-covalently per subunit.</text>
</comment>
<keyword evidence="8" id="KW-0456">Lyase</keyword>
<dbReference type="KEGG" id="smao:CAG99_13165"/>
<accession>A0A1W7CY02</accession>
<evidence type="ECO:0000256" key="4">
    <source>
        <dbReference type="ARBA" id="ARBA00022723"/>
    </source>
</evidence>
<evidence type="ECO:0000256" key="12">
    <source>
        <dbReference type="ARBA" id="ARBA00048856"/>
    </source>
</evidence>
<reference evidence="17 18" key="1">
    <citation type="submission" date="2017-05" db="EMBL/GenBank/DDBJ databases">
        <title>Complete genome sequence of Streptomyces sp. SCSIO 03032 revealed the diverse biosynthetic pathways for its bioactive secondary metabolites.</title>
        <authorList>
            <person name="Ma L."/>
            <person name="Zhu Y."/>
            <person name="Zhang W."/>
            <person name="Zhang G."/>
            <person name="Tian X."/>
            <person name="Zhang S."/>
            <person name="Zhang C."/>
        </authorList>
    </citation>
    <scope>NUCLEOTIDE SEQUENCE [LARGE SCALE GENOMIC DNA]</scope>
    <source>
        <strain evidence="17 18">SCSIO 03032</strain>
    </source>
</reference>
<keyword evidence="6 13" id="KW-0560">Oxidoreductase</keyword>
<dbReference type="GO" id="GO:0033212">
    <property type="term" value="P:iron import into cell"/>
    <property type="evidence" value="ECO:0007669"/>
    <property type="project" value="InterPro"/>
</dbReference>
<evidence type="ECO:0000259" key="15">
    <source>
        <dbReference type="Pfam" id="PF04261"/>
    </source>
</evidence>
<gene>
    <name evidence="17" type="ORF">CAG99_13165</name>
</gene>
<evidence type="ECO:0000256" key="8">
    <source>
        <dbReference type="ARBA" id="ARBA00023239"/>
    </source>
</evidence>
<dbReference type="NCBIfam" id="TIGR01412">
    <property type="entry name" value="tat_substr_1"/>
    <property type="match status" value="1"/>
</dbReference>
<dbReference type="GO" id="GO:0020037">
    <property type="term" value="F:heme binding"/>
    <property type="evidence" value="ECO:0007669"/>
    <property type="project" value="InterPro"/>
</dbReference>
<dbReference type="EMBL" id="CP021121">
    <property type="protein sequence ID" value="ARQ69688.1"/>
    <property type="molecule type" value="Genomic_DNA"/>
</dbReference>
<evidence type="ECO:0000256" key="10">
    <source>
        <dbReference type="ARBA" id="ARBA00033771"/>
    </source>
</evidence>
<keyword evidence="3 13" id="KW-0349">Heme</keyword>
<dbReference type="AlphaFoldDB" id="A0A1W7CY02"/>
<dbReference type="InterPro" id="IPR011008">
    <property type="entry name" value="Dimeric_a/b-barrel"/>
</dbReference>
<evidence type="ECO:0000256" key="11">
    <source>
        <dbReference type="ARBA" id="ARBA00033775"/>
    </source>
</evidence>
<comment type="similarity">
    <text evidence="9 13">Belongs to the DyP-type peroxidase family.</text>
</comment>
<keyword evidence="7 13" id="KW-0408">Iron</keyword>
<evidence type="ECO:0000256" key="7">
    <source>
        <dbReference type="ARBA" id="ARBA00023004"/>
    </source>
</evidence>
<evidence type="ECO:0000256" key="14">
    <source>
        <dbReference type="SAM" id="MobiDB-lite"/>
    </source>
</evidence>
<dbReference type="NCBIfam" id="TIGR01413">
    <property type="entry name" value="Dyp_perox_fam"/>
    <property type="match status" value="1"/>
</dbReference>
<evidence type="ECO:0000256" key="3">
    <source>
        <dbReference type="ARBA" id="ARBA00022617"/>
    </source>
</evidence>
<evidence type="ECO:0000256" key="9">
    <source>
        <dbReference type="ARBA" id="ARBA00025737"/>
    </source>
</evidence>
<dbReference type="GO" id="GO:0004601">
    <property type="term" value="F:peroxidase activity"/>
    <property type="evidence" value="ECO:0007669"/>
    <property type="project" value="UniProtKB-KW"/>
</dbReference>
<dbReference type="PROSITE" id="PS51404">
    <property type="entry name" value="DYP_PEROXIDASE"/>
    <property type="match status" value="1"/>
</dbReference>
<evidence type="ECO:0000259" key="16">
    <source>
        <dbReference type="Pfam" id="PF20628"/>
    </source>
</evidence>
<comment type="catalytic activity">
    <reaction evidence="12">
        <text>heme b + 2 H(+) = protoporphyrin IX + Fe(2+)</text>
        <dbReference type="Rhea" id="RHEA:22584"/>
        <dbReference type="ChEBI" id="CHEBI:15378"/>
        <dbReference type="ChEBI" id="CHEBI:29033"/>
        <dbReference type="ChEBI" id="CHEBI:57306"/>
        <dbReference type="ChEBI" id="CHEBI:60344"/>
        <dbReference type="EC" id="4.98.1.1"/>
    </reaction>
    <physiologicalReaction direction="left-to-right" evidence="12">
        <dbReference type="Rhea" id="RHEA:22585"/>
    </physiologicalReaction>
</comment>
<dbReference type="Proteomes" id="UP000194218">
    <property type="component" value="Chromosome"/>
</dbReference>
<keyword evidence="2 13" id="KW-0575">Peroxidase</keyword>
<evidence type="ECO:0000256" key="1">
    <source>
        <dbReference type="ARBA" id="ARBA00004196"/>
    </source>
</evidence>
<evidence type="ECO:0000256" key="13">
    <source>
        <dbReference type="RuleBase" id="RU365017"/>
    </source>
</evidence>
<evidence type="ECO:0000313" key="17">
    <source>
        <dbReference type="EMBL" id="ARQ69688.1"/>
    </source>
</evidence>